<evidence type="ECO:0000313" key="2">
    <source>
        <dbReference type="EMBL" id="TNN68846.1"/>
    </source>
</evidence>
<dbReference type="Proteomes" id="UP000314294">
    <property type="component" value="Unassembled WGS sequence"/>
</dbReference>
<evidence type="ECO:0000313" key="3">
    <source>
        <dbReference type="Proteomes" id="UP000314294"/>
    </source>
</evidence>
<evidence type="ECO:0000256" key="1">
    <source>
        <dbReference type="SAM" id="MobiDB-lite"/>
    </source>
</evidence>
<dbReference type="AlphaFoldDB" id="A0A4Z2HSL8"/>
<proteinExistence type="predicted"/>
<keyword evidence="3" id="KW-1185">Reference proteome</keyword>
<name>A0A4Z2HSL8_9TELE</name>
<feature type="region of interest" description="Disordered" evidence="1">
    <location>
        <begin position="87"/>
        <end position="134"/>
    </location>
</feature>
<protein>
    <submittedName>
        <fullName evidence="2">Uncharacterized protein</fullName>
    </submittedName>
</protein>
<feature type="compositionally biased region" description="Polar residues" evidence="1">
    <location>
        <begin position="93"/>
        <end position="119"/>
    </location>
</feature>
<sequence length="153" mass="17216">MEQQQEDDDDEKYMHSDNLPHHSNQVLIFVGVVCEPDSFTYALRRSNTTALQQLPVGDHGGRINTQMKGSVLGERRLSARLKKWDALRPHTSARPSSLNNAGGDEQGTQGELTALTDSRSSAERHWSTQRRTSSGRDSKFNRVWLTIGLQQNI</sequence>
<dbReference type="EMBL" id="SRLO01000183">
    <property type="protein sequence ID" value="TNN68846.1"/>
    <property type="molecule type" value="Genomic_DNA"/>
</dbReference>
<reference evidence="2 3" key="1">
    <citation type="submission" date="2019-03" db="EMBL/GenBank/DDBJ databases">
        <title>First draft genome of Liparis tanakae, snailfish: a comprehensive survey of snailfish specific genes.</title>
        <authorList>
            <person name="Kim W."/>
            <person name="Song I."/>
            <person name="Jeong J.-H."/>
            <person name="Kim D."/>
            <person name="Kim S."/>
            <person name="Ryu S."/>
            <person name="Song J.Y."/>
            <person name="Lee S.K."/>
        </authorList>
    </citation>
    <scope>NUCLEOTIDE SEQUENCE [LARGE SCALE GENOMIC DNA]</scope>
    <source>
        <tissue evidence="2">Muscle</tissue>
    </source>
</reference>
<organism evidence="2 3">
    <name type="scientific">Liparis tanakae</name>
    <name type="common">Tanaka's snailfish</name>
    <dbReference type="NCBI Taxonomy" id="230148"/>
    <lineage>
        <taxon>Eukaryota</taxon>
        <taxon>Metazoa</taxon>
        <taxon>Chordata</taxon>
        <taxon>Craniata</taxon>
        <taxon>Vertebrata</taxon>
        <taxon>Euteleostomi</taxon>
        <taxon>Actinopterygii</taxon>
        <taxon>Neopterygii</taxon>
        <taxon>Teleostei</taxon>
        <taxon>Neoteleostei</taxon>
        <taxon>Acanthomorphata</taxon>
        <taxon>Eupercaria</taxon>
        <taxon>Perciformes</taxon>
        <taxon>Cottioidei</taxon>
        <taxon>Cottales</taxon>
        <taxon>Liparidae</taxon>
        <taxon>Liparis</taxon>
    </lineage>
</organism>
<accession>A0A4Z2HSL8</accession>
<gene>
    <name evidence="2" type="ORF">EYF80_020881</name>
</gene>
<comment type="caution">
    <text evidence="2">The sequence shown here is derived from an EMBL/GenBank/DDBJ whole genome shotgun (WGS) entry which is preliminary data.</text>
</comment>